<dbReference type="OrthoDB" id="9805228at2"/>
<keyword evidence="4" id="KW-1185">Reference proteome</keyword>
<dbReference type="EMBL" id="FWFL01000005">
    <property type="protein sequence ID" value="SLN46658.1"/>
    <property type="molecule type" value="Genomic_DNA"/>
</dbReference>
<gene>
    <name evidence="3" type="ORF">PEL8287_02419</name>
</gene>
<name>A0A1Y5SRP1_9RHOB</name>
<proteinExistence type="inferred from homology"/>
<dbReference type="Gene3D" id="3.30.530.20">
    <property type="match status" value="1"/>
</dbReference>
<dbReference type="Proteomes" id="UP000193827">
    <property type="component" value="Unassembled WGS sequence"/>
</dbReference>
<dbReference type="CDD" id="cd07814">
    <property type="entry name" value="SRPBCC_CalC_Aha1-like"/>
    <property type="match status" value="1"/>
</dbReference>
<accession>A0A1Y5SRP1</accession>
<dbReference type="SUPFAM" id="SSF55961">
    <property type="entry name" value="Bet v1-like"/>
    <property type="match status" value="1"/>
</dbReference>
<evidence type="ECO:0000313" key="3">
    <source>
        <dbReference type="EMBL" id="SLN46658.1"/>
    </source>
</evidence>
<dbReference type="RefSeq" id="WP_085892613.1">
    <property type="nucleotide sequence ID" value="NZ_FWFL01000005.1"/>
</dbReference>
<evidence type="ECO:0000259" key="2">
    <source>
        <dbReference type="Pfam" id="PF08327"/>
    </source>
</evidence>
<dbReference type="InterPro" id="IPR023393">
    <property type="entry name" value="START-like_dom_sf"/>
</dbReference>
<organism evidence="3 4">
    <name type="scientific">Roseovarius litorisediminis</name>
    <dbReference type="NCBI Taxonomy" id="1312363"/>
    <lineage>
        <taxon>Bacteria</taxon>
        <taxon>Pseudomonadati</taxon>
        <taxon>Pseudomonadota</taxon>
        <taxon>Alphaproteobacteria</taxon>
        <taxon>Rhodobacterales</taxon>
        <taxon>Roseobacteraceae</taxon>
        <taxon>Roseovarius</taxon>
    </lineage>
</organism>
<evidence type="ECO:0000256" key="1">
    <source>
        <dbReference type="ARBA" id="ARBA00006817"/>
    </source>
</evidence>
<evidence type="ECO:0000313" key="4">
    <source>
        <dbReference type="Proteomes" id="UP000193827"/>
    </source>
</evidence>
<comment type="similarity">
    <text evidence="1">Belongs to the AHA1 family.</text>
</comment>
<reference evidence="3 4" key="1">
    <citation type="submission" date="2017-03" db="EMBL/GenBank/DDBJ databases">
        <authorList>
            <person name="Afonso C.L."/>
            <person name="Miller P.J."/>
            <person name="Scott M.A."/>
            <person name="Spackman E."/>
            <person name="Goraichik I."/>
            <person name="Dimitrov K.M."/>
            <person name="Suarez D.L."/>
            <person name="Swayne D.E."/>
        </authorList>
    </citation>
    <scope>NUCLEOTIDE SEQUENCE [LARGE SCALE GENOMIC DNA]</scope>
    <source>
        <strain evidence="3 4">CECT 8287</strain>
    </source>
</reference>
<dbReference type="InterPro" id="IPR013538">
    <property type="entry name" value="ASHA1/2-like_C"/>
</dbReference>
<protein>
    <recommendedName>
        <fullName evidence="2">Activator of Hsp90 ATPase homologue 1/2-like C-terminal domain-containing protein</fullName>
    </recommendedName>
</protein>
<sequence length="165" mass="18459">MSDLPTFVLDRVFDAPRDLVWKTFTDPNLLARWYGPNVETVIHQLDVTPGGLWLNEMRMGKGSHYERMEYLEVAAPERLVWRHSAADAGWNITANPMMPDWPKVLLTTVIFTEEDGQTRMRLTWVPEGASEAEIACFANALAGLGKGWGAGMEVLTALLKELQAG</sequence>
<dbReference type="Pfam" id="PF08327">
    <property type="entry name" value="AHSA1"/>
    <property type="match status" value="1"/>
</dbReference>
<dbReference type="AlphaFoldDB" id="A0A1Y5SRP1"/>
<feature type="domain" description="Activator of Hsp90 ATPase homologue 1/2-like C-terminal" evidence="2">
    <location>
        <begin position="14"/>
        <end position="159"/>
    </location>
</feature>